<dbReference type="EMBL" id="VULX01000019">
    <property type="protein sequence ID" value="MSR91953.1"/>
    <property type="molecule type" value="Genomic_DNA"/>
</dbReference>
<gene>
    <name evidence="2" type="ORF">FYJ33_11235</name>
</gene>
<name>A0A7X2T2H7_9CLOT</name>
<dbReference type="SUPFAM" id="SSF109604">
    <property type="entry name" value="HD-domain/PDEase-like"/>
    <property type="match status" value="1"/>
</dbReference>
<dbReference type="NCBIfam" id="TIGR00277">
    <property type="entry name" value="HDIG"/>
    <property type="match status" value="1"/>
</dbReference>
<dbReference type="Pfam" id="PF01966">
    <property type="entry name" value="HD"/>
    <property type="match status" value="1"/>
</dbReference>
<evidence type="ECO:0000313" key="2">
    <source>
        <dbReference type="EMBL" id="MSR91953.1"/>
    </source>
</evidence>
<dbReference type="Proteomes" id="UP000460287">
    <property type="component" value="Unassembled WGS sequence"/>
</dbReference>
<dbReference type="Gene3D" id="1.10.3210.10">
    <property type="entry name" value="Hypothetical protein af1432"/>
    <property type="match status" value="1"/>
</dbReference>
<dbReference type="InterPro" id="IPR006674">
    <property type="entry name" value="HD_domain"/>
</dbReference>
<accession>A0A7X2T2H7</accession>
<comment type="caution">
    <text evidence="2">The sequence shown here is derived from an EMBL/GenBank/DDBJ whole genome shotgun (WGS) entry which is preliminary data.</text>
</comment>
<sequence>MLHRITQFIWALTSSFKKVDYKYVSRYLTDDEKHLFNNMKKSDMQHCIRVAKNIEYSLGNKEYNIKYDDQKINELIRLGLLHDIGKSECKLNCIEKSIMVILNKLTKSKIKKFTKFKIVRNYYNHADRGANLLSQLNNQYTDQFIEAIKNHHNKGTIKNEELLILKRADDIS</sequence>
<feature type="domain" description="HD" evidence="1">
    <location>
        <begin position="45"/>
        <end position="171"/>
    </location>
</feature>
<reference evidence="2 3" key="1">
    <citation type="submission" date="2019-08" db="EMBL/GenBank/DDBJ databases">
        <title>In-depth cultivation of the pig gut microbiome towards novel bacterial diversity and tailored functional studies.</title>
        <authorList>
            <person name="Wylensek D."/>
            <person name="Hitch T.C.A."/>
            <person name="Clavel T."/>
        </authorList>
    </citation>
    <scope>NUCLEOTIDE SEQUENCE [LARGE SCALE GENOMIC DNA]</scope>
    <source>
        <strain evidence="2 3">WCA-383-APC-5B</strain>
    </source>
</reference>
<evidence type="ECO:0000313" key="3">
    <source>
        <dbReference type="Proteomes" id="UP000460287"/>
    </source>
</evidence>
<keyword evidence="3" id="KW-1185">Reference proteome</keyword>
<organism evidence="2 3">
    <name type="scientific">Inconstantimicrobium porci</name>
    <dbReference type="NCBI Taxonomy" id="2652291"/>
    <lineage>
        <taxon>Bacteria</taxon>
        <taxon>Bacillati</taxon>
        <taxon>Bacillota</taxon>
        <taxon>Clostridia</taxon>
        <taxon>Eubacteriales</taxon>
        <taxon>Clostridiaceae</taxon>
        <taxon>Inconstantimicrobium</taxon>
    </lineage>
</organism>
<dbReference type="RefSeq" id="WP_154531855.1">
    <property type="nucleotide sequence ID" value="NZ_JAQXTV010000028.1"/>
</dbReference>
<dbReference type="InterPro" id="IPR006675">
    <property type="entry name" value="HDIG_dom"/>
</dbReference>
<protein>
    <submittedName>
        <fullName evidence="2">HD domain-containing protein</fullName>
    </submittedName>
</protein>
<proteinExistence type="predicted"/>
<dbReference type="AlphaFoldDB" id="A0A7X2T2H7"/>
<evidence type="ECO:0000259" key="1">
    <source>
        <dbReference type="Pfam" id="PF01966"/>
    </source>
</evidence>